<dbReference type="GO" id="GO:0003700">
    <property type="term" value="F:DNA-binding transcription factor activity"/>
    <property type="evidence" value="ECO:0007669"/>
    <property type="project" value="TreeGrafter"/>
</dbReference>
<dbReference type="Proteomes" id="UP000250434">
    <property type="component" value="Chromosome"/>
</dbReference>
<dbReference type="GO" id="GO:0000976">
    <property type="term" value="F:transcription cis-regulatory region binding"/>
    <property type="evidence" value="ECO:0007669"/>
    <property type="project" value="TreeGrafter"/>
</dbReference>
<dbReference type="InterPro" id="IPR001647">
    <property type="entry name" value="HTH_TetR"/>
</dbReference>
<evidence type="ECO:0000256" key="4">
    <source>
        <dbReference type="PROSITE-ProRule" id="PRU00335"/>
    </source>
</evidence>
<evidence type="ECO:0000256" key="2">
    <source>
        <dbReference type="ARBA" id="ARBA00023125"/>
    </source>
</evidence>
<dbReference type="OrthoDB" id="5242390at2"/>
<keyword evidence="7" id="KW-1185">Reference proteome</keyword>
<evidence type="ECO:0000259" key="5">
    <source>
        <dbReference type="PROSITE" id="PS50977"/>
    </source>
</evidence>
<dbReference type="InterPro" id="IPR023772">
    <property type="entry name" value="DNA-bd_HTH_TetR-type_CS"/>
</dbReference>
<dbReference type="PANTHER" id="PTHR30055:SF234">
    <property type="entry name" value="HTH-TYPE TRANSCRIPTIONAL REGULATOR BETI"/>
    <property type="match status" value="1"/>
</dbReference>
<dbReference type="PRINTS" id="PR00455">
    <property type="entry name" value="HTHTETR"/>
</dbReference>
<dbReference type="PANTHER" id="PTHR30055">
    <property type="entry name" value="HTH-TYPE TRANSCRIPTIONAL REGULATOR RUTR"/>
    <property type="match status" value="1"/>
</dbReference>
<feature type="domain" description="HTH tetR-type" evidence="5">
    <location>
        <begin position="14"/>
        <end position="74"/>
    </location>
</feature>
<reference evidence="6 7" key="1">
    <citation type="submission" date="2016-04" db="EMBL/GenBank/DDBJ databases">
        <title>Complete genome sequence and analysis of deep-sea sediment isolate, Amycolatopsis sp. WP1.</title>
        <authorList>
            <person name="Wang H."/>
            <person name="Chen S."/>
            <person name="Wu Q."/>
        </authorList>
    </citation>
    <scope>NUCLEOTIDE SEQUENCE [LARGE SCALE GENOMIC DNA]</scope>
    <source>
        <strain evidence="6 7">WP1</strain>
    </source>
</reference>
<organism evidence="6 7">
    <name type="scientific">Amycolatopsis albispora</name>
    <dbReference type="NCBI Taxonomy" id="1804986"/>
    <lineage>
        <taxon>Bacteria</taxon>
        <taxon>Bacillati</taxon>
        <taxon>Actinomycetota</taxon>
        <taxon>Actinomycetes</taxon>
        <taxon>Pseudonocardiales</taxon>
        <taxon>Pseudonocardiaceae</taxon>
        <taxon>Amycolatopsis</taxon>
    </lineage>
</organism>
<dbReference type="EMBL" id="CP015163">
    <property type="protein sequence ID" value="AXB46566.1"/>
    <property type="molecule type" value="Genomic_DNA"/>
</dbReference>
<proteinExistence type="predicted"/>
<gene>
    <name evidence="6" type="ORF">A4R43_32355</name>
</gene>
<sequence length="202" mass="22079">MLVPMRTVNPEEHARKRARILEAAAQEFALAGLEGTSTADICRRAGIGSGTLFHYFPTKRDIFHALFSDDLARNAEVCERALAADDPADGLRQVTEHLMADLADPLVPGLMAAALLQINQDEEFAELVAADELRIRATLTELLARMDPSRLAFAPDRVASWIQRVADATYLAADEEGFNAAEQLAEFRQLLTWLTGGSLTTG</sequence>
<evidence type="ECO:0000313" key="7">
    <source>
        <dbReference type="Proteomes" id="UP000250434"/>
    </source>
</evidence>
<evidence type="ECO:0000256" key="3">
    <source>
        <dbReference type="ARBA" id="ARBA00023163"/>
    </source>
</evidence>
<dbReference type="PROSITE" id="PS01081">
    <property type="entry name" value="HTH_TETR_1"/>
    <property type="match status" value="1"/>
</dbReference>
<dbReference type="InterPro" id="IPR050109">
    <property type="entry name" value="HTH-type_TetR-like_transc_reg"/>
</dbReference>
<name>A0A344LEU2_9PSEU</name>
<keyword evidence="2 4" id="KW-0238">DNA-binding</keyword>
<dbReference type="KEGG" id="aab:A4R43_32355"/>
<feature type="DNA-binding region" description="H-T-H motif" evidence="4">
    <location>
        <begin position="37"/>
        <end position="56"/>
    </location>
</feature>
<dbReference type="SUPFAM" id="SSF46689">
    <property type="entry name" value="Homeodomain-like"/>
    <property type="match status" value="1"/>
</dbReference>
<accession>A0A344LEU2</accession>
<keyword evidence="1" id="KW-0805">Transcription regulation</keyword>
<dbReference type="PROSITE" id="PS50977">
    <property type="entry name" value="HTH_TETR_2"/>
    <property type="match status" value="1"/>
</dbReference>
<dbReference type="AlphaFoldDB" id="A0A344LEU2"/>
<dbReference type="InterPro" id="IPR009057">
    <property type="entry name" value="Homeodomain-like_sf"/>
</dbReference>
<dbReference type="Gene3D" id="1.10.357.10">
    <property type="entry name" value="Tetracycline Repressor, domain 2"/>
    <property type="match status" value="1"/>
</dbReference>
<evidence type="ECO:0000313" key="6">
    <source>
        <dbReference type="EMBL" id="AXB46566.1"/>
    </source>
</evidence>
<evidence type="ECO:0000256" key="1">
    <source>
        <dbReference type="ARBA" id="ARBA00023015"/>
    </source>
</evidence>
<keyword evidence="3" id="KW-0804">Transcription</keyword>
<protein>
    <submittedName>
        <fullName evidence="6">TetR family transcriptional regulator</fullName>
    </submittedName>
</protein>
<dbReference type="Pfam" id="PF00440">
    <property type="entry name" value="TetR_N"/>
    <property type="match status" value="1"/>
</dbReference>